<name>X1MDS4_9ZZZZ</name>
<proteinExistence type="predicted"/>
<evidence type="ECO:0000313" key="2">
    <source>
        <dbReference type="EMBL" id="GAI16246.1"/>
    </source>
</evidence>
<protein>
    <submittedName>
        <fullName evidence="2">Uncharacterized protein</fullName>
    </submittedName>
</protein>
<sequence>EERIEKLRASNRSFETSEEEEHKKLKSLHLDFE</sequence>
<evidence type="ECO:0000256" key="1">
    <source>
        <dbReference type="SAM" id="MobiDB-lite"/>
    </source>
</evidence>
<feature type="region of interest" description="Disordered" evidence="1">
    <location>
        <begin position="1"/>
        <end position="33"/>
    </location>
</feature>
<gene>
    <name evidence="2" type="ORF">S06H3_09475</name>
</gene>
<dbReference type="EMBL" id="BARV01004186">
    <property type="protein sequence ID" value="GAI16246.1"/>
    <property type="molecule type" value="Genomic_DNA"/>
</dbReference>
<feature type="compositionally biased region" description="Basic and acidic residues" evidence="1">
    <location>
        <begin position="20"/>
        <end position="33"/>
    </location>
</feature>
<organism evidence="2">
    <name type="scientific">marine sediment metagenome</name>
    <dbReference type="NCBI Taxonomy" id="412755"/>
    <lineage>
        <taxon>unclassified sequences</taxon>
        <taxon>metagenomes</taxon>
        <taxon>ecological metagenomes</taxon>
    </lineage>
</organism>
<dbReference type="AlphaFoldDB" id="X1MDS4"/>
<feature type="non-terminal residue" evidence="2">
    <location>
        <position position="1"/>
    </location>
</feature>
<comment type="caution">
    <text evidence="2">The sequence shown here is derived from an EMBL/GenBank/DDBJ whole genome shotgun (WGS) entry which is preliminary data.</text>
</comment>
<reference evidence="2" key="1">
    <citation type="journal article" date="2014" name="Front. Microbiol.">
        <title>High frequency of phylogenetically diverse reductive dehalogenase-homologous genes in deep subseafloor sedimentary metagenomes.</title>
        <authorList>
            <person name="Kawai M."/>
            <person name="Futagami T."/>
            <person name="Toyoda A."/>
            <person name="Takaki Y."/>
            <person name="Nishi S."/>
            <person name="Hori S."/>
            <person name="Arai W."/>
            <person name="Tsubouchi T."/>
            <person name="Morono Y."/>
            <person name="Uchiyama I."/>
            <person name="Ito T."/>
            <person name="Fujiyama A."/>
            <person name="Inagaki F."/>
            <person name="Takami H."/>
        </authorList>
    </citation>
    <scope>NUCLEOTIDE SEQUENCE</scope>
    <source>
        <strain evidence="2">Expedition CK06-06</strain>
    </source>
</reference>
<accession>X1MDS4</accession>